<dbReference type="InterPro" id="IPR001789">
    <property type="entry name" value="Sig_transdc_resp-reg_receiver"/>
</dbReference>
<organism evidence="7 8">
    <name type="scientific">Latilactobacillus curvatus</name>
    <name type="common">Lactobacillus curvatus</name>
    <dbReference type="NCBI Taxonomy" id="28038"/>
    <lineage>
        <taxon>Bacteria</taxon>
        <taxon>Bacillati</taxon>
        <taxon>Bacillota</taxon>
        <taxon>Bacilli</taxon>
        <taxon>Lactobacillales</taxon>
        <taxon>Lactobacillaceae</taxon>
        <taxon>Latilactobacillus</taxon>
    </lineage>
</organism>
<dbReference type="EMBL" id="CP022474">
    <property type="protein sequence ID" value="ASN59208.1"/>
    <property type="molecule type" value="Genomic_DNA"/>
</dbReference>
<dbReference type="GO" id="GO:0043565">
    <property type="term" value="F:sequence-specific DNA binding"/>
    <property type="evidence" value="ECO:0007669"/>
    <property type="project" value="InterPro"/>
</dbReference>
<dbReference type="InterPro" id="IPR011006">
    <property type="entry name" value="CheY-like_superfamily"/>
</dbReference>
<dbReference type="PANTHER" id="PTHR43280">
    <property type="entry name" value="ARAC-FAMILY TRANSCRIPTIONAL REGULATOR"/>
    <property type="match status" value="1"/>
</dbReference>
<evidence type="ECO:0000313" key="7">
    <source>
        <dbReference type="EMBL" id="ASN59208.1"/>
    </source>
</evidence>
<dbReference type="Pfam" id="PF12833">
    <property type="entry name" value="HTH_18"/>
    <property type="match status" value="1"/>
</dbReference>
<sequence>MLNVMIVDDEYMLLRGYRKIIDWAALGLEIKITEQNPLTALLQLQETPIDILISDMNMPELDGPSFVAQAKEIQPEMALIVISGYSDFDYVKAGLKQGAVNYLKKPVDTDELVEALQSAIEHIEKQKNYQQMADLAMQAQTRALLQSTDTQNGKNLMQKLQISRDQNIRLIGILNPKPPMELVAYLQMMSTVKGFFLEGQDYIILFQGTDTQLRQFIEQAPSRVSNKHRPMIIGDIGIVDGCLRQAYRQLEAEIARQYFFESPSGLQWLANCKPTEGAVVLPGYSQVKEAIKGFDLPVFKEWFVAQTKWLENASASDILVRQFALVVVLVLNEKLLKSETKTKAIAAINKATVVSEIERAIIKVFQETNTVEQRHLTANVAAMCQIVEKRYAEPLSLGSVAQELHLNAVYLGQLFKQDMGRSFSQYLNDYRINIALDMLHNAKYYDVNYIASFVGYQNHGYFYRLFKQQTGMTPSEYREGTGVTDTVGQR</sequence>
<feature type="domain" description="HTH araC/xylS-type" evidence="5">
    <location>
        <begin position="381"/>
        <end position="480"/>
    </location>
</feature>
<keyword evidence="1" id="KW-0805">Transcription regulation</keyword>
<dbReference type="GO" id="GO:0003700">
    <property type="term" value="F:DNA-binding transcription factor activity"/>
    <property type="evidence" value="ECO:0007669"/>
    <property type="project" value="InterPro"/>
</dbReference>
<dbReference type="SUPFAM" id="SSF46689">
    <property type="entry name" value="Homeodomain-like"/>
    <property type="match status" value="2"/>
</dbReference>
<proteinExistence type="predicted"/>
<evidence type="ECO:0000313" key="8">
    <source>
        <dbReference type="Proteomes" id="UP000199749"/>
    </source>
</evidence>
<dbReference type="Gene3D" id="1.10.10.60">
    <property type="entry name" value="Homeodomain-like"/>
    <property type="match status" value="2"/>
</dbReference>
<dbReference type="PANTHER" id="PTHR43280:SF35">
    <property type="entry name" value="RESPONSE REGULATOR"/>
    <property type="match status" value="1"/>
</dbReference>
<dbReference type="Proteomes" id="UP000199749">
    <property type="component" value="Chromosome"/>
</dbReference>
<dbReference type="PRINTS" id="PR00032">
    <property type="entry name" value="HTHARAC"/>
</dbReference>
<protein>
    <submittedName>
        <fullName evidence="7">DNA-binding response regulator</fullName>
    </submittedName>
</protein>
<keyword evidence="2 7" id="KW-0238">DNA-binding</keyword>
<dbReference type="CDD" id="cd17536">
    <property type="entry name" value="REC_YesN-like"/>
    <property type="match status" value="1"/>
</dbReference>
<dbReference type="Gene3D" id="3.40.50.2300">
    <property type="match status" value="1"/>
</dbReference>
<dbReference type="AlphaFoldDB" id="A0AAC9XZQ3"/>
<reference evidence="7 8" key="1">
    <citation type="submission" date="2017-07" db="EMBL/GenBank/DDBJ databases">
        <title>Lactobacillus curvatus MRS6 whole genome.</title>
        <authorList>
            <person name="Jans C."/>
            <person name="Lagler S."/>
            <person name="Lacroix C."/>
            <person name="Meile L."/>
            <person name="Stevens M.J.A."/>
        </authorList>
    </citation>
    <scope>NUCLEOTIDE SEQUENCE [LARGE SCALE GENOMIC DNA]</scope>
    <source>
        <strain evidence="7 8">MRS6</strain>
    </source>
</reference>
<accession>A0AAC9XZQ3</accession>
<evidence type="ECO:0000256" key="1">
    <source>
        <dbReference type="ARBA" id="ARBA00023015"/>
    </source>
</evidence>
<evidence type="ECO:0000256" key="2">
    <source>
        <dbReference type="ARBA" id="ARBA00023125"/>
    </source>
</evidence>
<dbReference type="InterPro" id="IPR020449">
    <property type="entry name" value="Tscrpt_reg_AraC-type_HTH"/>
</dbReference>
<keyword evidence="4" id="KW-0597">Phosphoprotein</keyword>
<evidence type="ECO:0000256" key="4">
    <source>
        <dbReference type="PROSITE-ProRule" id="PRU00169"/>
    </source>
</evidence>
<gene>
    <name evidence="7" type="ORF">CG419_00520</name>
</gene>
<dbReference type="SUPFAM" id="SSF52172">
    <property type="entry name" value="CheY-like"/>
    <property type="match status" value="1"/>
</dbReference>
<dbReference type="SMART" id="SM00448">
    <property type="entry name" value="REC"/>
    <property type="match status" value="1"/>
</dbReference>
<dbReference type="Pfam" id="PF00072">
    <property type="entry name" value="Response_reg"/>
    <property type="match status" value="1"/>
</dbReference>
<evidence type="ECO:0000256" key="3">
    <source>
        <dbReference type="ARBA" id="ARBA00023163"/>
    </source>
</evidence>
<name>A0AAC9XZQ3_LATCU</name>
<evidence type="ECO:0000259" key="5">
    <source>
        <dbReference type="PROSITE" id="PS01124"/>
    </source>
</evidence>
<evidence type="ECO:0000259" key="6">
    <source>
        <dbReference type="PROSITE" id="PS50110"/>
    </source>
</evidence>
<keyword evidence="3" id="KW-0804">Transcription</keyword>
<dbReference type="PROSITE" id="PS01124">
    <property type="entry name" value="HTH_ARAC_FAMILY_2"/>
    <property type="match status" value="1"/>
</dbReference>
<dbReference type="InterPro" id="IPR009057">
    <property type="entry name" value="Homeodomain-like_sf"/>
</dbReference>
<dbReference type="PROSITE" id="PS50110">
    <property type="entry name" value="RESPONSE_REGULATORY"/>
    <property type="match status" value="1"/>
</dbReference>
<dbReference type="InterPro" id="IPR018060">
    <property type="entry name" value="HTH_AraC"/>
</dbReference>
<dbReference type="SMART" id="SM00342">
    <property type="entry name" value="HTH_ARAC"/>
    <property type="match status" value="1"/>
</dbReference>
<feature type="domain" description="Response regulatory" evidence="6">
    <location>
        <begin position="3"/>
        <end position="120"/>
    </location>
</feature>
<dbReference type="GO" id="GO:0000160">
    <property type="term" value="P:phosphorelay signal transduction system"/>
    <property type="evidence" value="ECO:0007669"/>
    <property type="project" value="InterPro"/>
</dbReference>
<dbReference type="RefSeq" id="WP_089556172.1">
    <property type="nucleotide sequence ID" value="NZ_CP022474.1"/>
</dbReference>
<feature type="modified residue" description="4-aspartylphosphate" evidence="4">
    <location>
        <position position="55"/>
    </location>
</feature>